<organism evidence="2 3">
    <name type="scientific">Streptomyces gossypii</name>
    <dbReference type="NCBI Taxonomy" id="2883101"/>
    <lineage>
        <taxon>Bacteria</taxon>
        <taxon>Bacillati</taxon>
        <taxon>Actinomycetota</taxon>
        <taxon>Actinomycetes</taxon>
        <taxon>Kitasatosporales</taxon>
        <taxon>Streptomycetaceae</taxon>
        <taxon>Streptomyces</taxon>
    </lineage>
</organism>
<evidence type="ECO:0000256" key="1">
    <source>
        <dbReference type="SAM" id="Phobius"/>
    </source>
</evidence>
<protein>
    <recommendedName>
        <fullName evidence="4">GlsB/YeaQ/YmgE family stress response membrane protein</fullName>
    </recommendedName>
</protein>
<accession>A0ABT2JVH9</accession>
<feature type="transmembrane region" description="Helical" evidence="1">
    <location>
        <begin position="31"/>
        <end position="52"/>
    </location>
</feature>
<gene>
    <name evidence="2" type="ORF">LHJ74_18680</name>
</gene>
<proteinExistence type="predicted"/>
<evidence type="ECO:0000313" key="2">
    <source>
        <dbReference type="EMBL" id="MCT2591900.1"/>
    </source>
</evidence>
<sequence>MVWQALSSAIVGLVLAGAAAHWLPGRFTDRTLVLATGPAAGLLGGLIARIVIGAGHPVPTLVIAAAVSVAILSLLLGGNVRTSPFRPEVAPQPRTP</sequence>
<keyword evidence="3" id="KW-1185">Reference proteome</keyword>
<comment type="caution">
    <text evidence="2">The sequence shown here is derived from an EMBL/GenBank/DDBJ whole genome shotgun (WGS) entry which is preliminary data.</text>
</comment>
<evidence type="ECO:0008006" key="4">
    <source>
        <dbReference type="Google" id="ProtNLM"/>
    </source>
</evidence>
<dbReference type="Proteomes" id="UP001156389">
    <property type="component" value="Unassembled WGS sequence"/>
</dbReference>
<name>A0ABT2JVH9_9ACTN</name>
<reference evidence="2 3" key="1">
    <citation type="submission" date="2021-10" db="EMBL/GenBank/DDBJ databases">
        <title>Streptomyces gossypii sp. nov., isolated from soil collected from cotton field.</title>
        <authorList>
            <person name="Ge X."/>
            <person name="Chen X."/>
            <person name="Liu W."/>
        </authorList>
    </citation>
    <scope>NUCLEOTIDE SEQUENCE [LARGE SCALE GENOMIC DNA]</scope>
    <source>
        <strain evidence="2 3">N2-109</strain>
    </source>
</reference>
<feature type="transmembrane region" description="Helical" evidence="1">
    <location>
        <begin position="6"/>
        <end position="24"/>
    </location>
</feature>
<dbReference type="RefSeq" id="WP_260219225.1">
    <property type="nucleotide sequence ID" value="NZ_JAJAGO010000008.1"/>
</dbReference>
<evidence type="ECO:0000313" key="3">
    <source>
        <dbReference type="Proteomes" id="UP001156389"/>
    </source>
</evidence>
<dbReference type="EMBL" id="JAJAGO010000008">
    <property type="protein sequence ID" value="MCT2591900.1"/>
    <property type="molecule type" value="Genomic_DNA"/>
</dbReference>
<keyword evidence="1" id="KW-1133">Transmembrane helix</keyword>
<keyword evidence="1" id="KW-0812">Transmembrane</keyword>
<keyword evidence="1" id="KW-0472">Membrane</keyword>
<feature type="transmembrane region" description="Helical" evidence="1">
    <location>
        <begin position="58"/>
        <end position="77"/>
    </location>
</feature>